<dbReference type="Pfam" id="PF13302">
    <property type="entry name" value="Acetyltransf_3"/>
    <property type="match status" value="1"/>
</dbReference>
<proteinExistence type="predicted"/>
<feature type="domain" description="N-acetyltransferase" evidence="1">
    <location>
        <begin position="8"/>
        <end position="168"/>
    </location>
</feature>
<evidence type="ECO:0000313" key="2">
    <source>
        <dbReference type="EMBL" id="AYG00668.1"/>
    </source>
</evidence>
<keyword evidence="2" id="KW-0808">Transferase</keyword>
<dbReference type="InterPro" id="IPR051531">
    <property type="entry name" value="N-acetyltransferase"/>
</dbReference>
<dbReference type="PANTHER" id="PTHR43792">
    <property type="entry name" value="GNAT FAMILY, PUTATIVE (AFU_ORTHOLOGUE AFUA_3G00765)-RELATED-RELATED"/>
    <property type="match status" value="1"/>
</dbReference>
<keyword evidence="3" id="KW-1185">Reference proteome</keyword>
<dbReference type="GO" id="GO:0016747">
    <property type="term" value="F:acyltransferase activity, transferring groups other than amino-acyl groups"/>
    <property type="evidence" value="ECO:0007669"/>
    <property type="project" value="InterPro"/>
</dbReference>
<dbReference type="KEGG" id="lact:D7I46_05910"/>
<accession>A0A387BDS5</accession>
<dbReference type="InterPro" id="IPR016181">
    <property type="entry name" value="Acyl_CoA_acyltransferase"/>
</dbReference>
<evidence type="ECO:0000313" key="3">
    <source>
        <dbReference type="Proteomes" id="UP000269374"/>
    </source>
</evidence>
<dbReference type="RefSeq" id="WP_120772056.1">
    <property type="nucleotide sequence ID" value="NZ_CP032627.1"/>
</dbReference>
<protein>
    <submittedName>
        <fullName evidence="2">N-acetyltransferase</fullName>
    </submittedName>
</protein>
<sequence>MEIESERLILRDFKESDLEDLQEIFGDRETMRFCEPLYSLKQTEEFLQNFCISGRKAFAVEEKMNGKMLGYLLFKPFSSEQDNVFEIGWWINHNYWRKGYAYEGVTRLIECAFEQLGVDEIVAETLDNDKSGALMRKLGFDLYKIGRKASQDNDGNWCDVFWYKLSSQH</sequence>
<name>A0A387BDS5_9LACT</name>
<organism evidence="2 3">
    <name type="scientific">Lactococcus allomyrinae</name>
    <dbReference type="NCBI Taxonomy" id="2419773"/>
    <lineage>
        <taxon>Bacteria</taxon>
        <taxon>Bacillati</taxon>
        <taxon>Bacillota</taxon>
        <taxon>Bacilli</taxon>
        <taxon>Lactobacillales</taxon>
        <taxon>Streptococcaceae</taxon>
        <taxon>Lactococcus</taxon>
    </lineage>
</organism>
<dbReference type="AlphaFoldDB" id="A0A387BDS5"/>
<gene>
    <name evidence="2" type="ORF">D7I46_05910</name>
</gene>
<dbReference type="SUPFAM" id="SSF55729">
    <property type="entry name" value="Acyl-CoA N-acyltransferases (Nat)"/>
    <property type="match status" value="1"/>
</dbReference>
<dbReference type="EMBL" id="CP032627">
    <property type="protein sequence ID" value="AYG00668.1"/>
    <property type="molecule type" value="Genomic_DNA"/>
</dbReference>
<dbReference type="InterPro" id="IPR000182">
    <property type="entry name" value="GNAT_dom"/>
</dbReference>
<dbReference type="Proteomes" id="UP000269374">
    <property type="component" value="Chromosome"/>
</dbReference>
<reference evidence="2 3" key="1">
    <citation type="submission" date="2018-09" db="EMBL/GenBank/DDBJ databases">
        <title>Genome sequencing of strain 1JSPR-7.</title>
        <authorList>
            <person name="Heo J."/>
            <person name="Kim S.-J."/>
            <person name="Kwon S.-W."/>
        </authorList>
    </citation>
    <scope>NUCLEOTIDE SEQUENCE [LARGE SCALE GENOMIC DNA]</scope>
    <source>
        <strain evidence="2 3">1JSPR-7</strain>
    </source>
</reference>
<dbReference type="OrthoDB" id="9801085at2"/>
<dbReference type="Gene3D" id="3.40.630.30">
    <property type="match status" value="1"/>
</dbReference>
<evidence type="ECO:0000259" key="1">
    <source>
        <dbReference type="PROSITE" id="PS51186"/>
    </source>
</evidence>
<dbReference type="PROSITE" id="PS51186">
    <property type="entry name" value="GNAT"/>
    <property type="match status" value="1"/>
</dbReference>